<evidence type="ECO:0000256" key="1">
    <source>
        <dbReference type="SAM" id="SignalP"/>
    </source>
</evidence>
<dbReference type="PANTHER" id="PTHR12697:SF5">
    <property type="entry name" value="DEOXYHYPUSINE HYDROXYLASE"/>
    <property type="match status" value="1"/>
</dbReference>
<dbReference type="SUPFAM" id="SSF48371">
    <property type="entry name" value="ARM repeat"/>
    <property type="match status" value="1"/>
</dbReference>
<name>A0AA35WE03_GEOBA</name>
<dbReference type="PANTHER" id="PTHR12697">
    <property type="entry name" value="PBS LYASE HEAT-LIKE PROTEIN"/>
    <property type="match status" value="1"/>
</dbReference>
<evidence type="ECO:0008006" key="4">
    <source>
        <dbReference type="Google" id="ProtNLM"/>
    </source>
</evidence>
<dbReference type="PROSITE" id="PS51257">
    <property type="entry name" value="PROKAR_LIPOPROTEIN"/>
    <property type="match status" value="1"/>
</dbReference>
<keyword evidence="1" id="KW-0732">Signal</keyword>
<organism evidence="2 3">
    <name type="scientific">Geodia barretti</name>
    <name type="common">Barrett's horny sponge</name>
    <dbReference type="NCBI Taxonomy" id="519541"/>
    <lineage>
        <taxon>Eukaryota</taxon>
        <taxon>Metazoa</taxon>
        <taxon>Porifera</taxon>
        <taxon>Demospongiae</taxon>
        <taxon>Heteroscleromorpha</taxon>
        <taxon>Tetractinellida</taxon>
        <taxon>Astrophorina</taxon>
        <taxon>Geodiidae</taxon>
        <taxon>Geodia</taxon>
    </lineage>
</organism>
<comment type="caution">
    <text evidence="2">The sequence shown here is derived from an EMBL/GenBank/DDBJ whole genome shotgun (WGS) entry which is preliminary data.</text>
</comment>
<keyword evidence="3" id="KW-1185">Reference proteome</keyword>
<dbReference type="AlphaFoldDB" id="A0AA35WE03"/>
<feature type="signal peptide" evidence="1">
    <location>
        <begin position="1"/>
        <end position="19"/>
    </location>
</feature>
<dbReference type="SMART" id="SM00567">
    <property type="entry name" value="EZ_HEAT"/>
    <property type="match status" value="5"/>
</dbReference>
<dbReference type="EMBL" id="CASHTH010001080">
    <property type="protein sequence ID" value="CAI8011080.1"/>
    <property type="molecule type" value="Genomic_DNA"/>
</dbReference>
<dbReference type="InterPro" id="IPR011989">
    <property type="entry name" value="ARM-like"/>
</dbReference>
<dbReference type="InterPro" id="IPR016024">
    <property type="entry name" value="ARM-type_fold"/>
</dbReference>
<evidence type="ECO:0000313" key="3">
    <source>
        <dbReference type="Proteomes" id="UP001174909"/>
    </source>
</evidence>
<sequence>MKKFLTLLMFFILAISVGCTPDQPITQLEVGRNKLLGAGLSIEAVNHLKRAETEEANTPAEKVEPRALLLVAYSHALATGDAKTQEVEIPGLEAEYKQARSVRIAALSNIEMKRILQLLAERHRTQDATIQILVDKGTDAVPILIEYLGIRRYLVLRPDLIEMLYQIGSKSVDQMTAALNDSNTSTEIKMILAQLIGRINDSRAIPALEAIQSESDPGLKMEINIALYNLGKQEYRTQIITGLSDNDITVRRAAAQAMLRLDNPPADELVSTLNDSDAQVRMYAGQTLEKYPTENAIDRLIEILTNDTDESVKEAAARALIVHGGQDFGKGIARRLIKALPEVSEPKDRIRIVLVLKKDALVEQIKNAAKAHDDNIEYDLFLYFKNEEQNDMVKEELSMLLNGLRD</sequence>
<feature type="chain" id="PRO_5041278988" description="HEAT repeat domain-containing protein" evidence="1">
    <location>
        <begin position="20"/>
        <end position="406"/>
    </location>
</feature>
<dbReference type="Gene3D" id="1.25.10.10">
    <property type="entry name" value="Leucine-rich Repeat Variant"/>
    <property type="match status" value="2"/>
</dbReference>
<protein>
    <recommendedName>
        <fullName evidence="4">HEAT repeat domain-containing protein</fullName>
    </recommendedName>
</protein>
<dbReference type="Proteomes" id="UP001174909">
    <property type="component" value="Unassembled WGS sequence"/>
</dbReference>
<evidence type="ECO:0000313" key="2">
    <source>
        <dbReference type="EMBL" id="CAI8011080.1"/>
    </source>
</evidence>
<dbReference type="GO" id="GO:0016491">
    <property type="term" value="F:oxidoreductase activity"/>
    <property type="evidence" value="ECO:0007669"/>
    <property type="project" value="TreeGrafter"/>
</dbReference>
<reference evidence="2" key="1">
    <citation type="submission" date="2023-03" db="EMBL/GenBank/DDBJ databases">
        <authorList>
            <person name="Steffen K."/>
            <person name="Cardenas P."/>
        </authorList>
    </citation>
    <scope>NUCLEOTIDE SEQUENCE</scope>
</reference>
<proteinExistence type="predicted"/>
<gene>
    <name evidence="2" type="ORF">GBAR_LOCUS7210</name>
</gene>
<accession>A0AA35WE03</accession>
<dbReference type="InterPro" id="IPR004155">
    <property type="entry name" value="PBS_lyase_HEAT"/>
</dbReference>
<dbReference type="Pfam" id="PF13646">
    <property type="entry name" value="HEAT_2"/>
    <property type="match status" value="1"/>
</dbReference>